<evidence type="ECO:0000313" key="2">
    <source>
        <dbReference type="Proteomes" id="UP000071561"/>
    </source>
</evidence>
<reference evidence="1 2" key="1">
    <citation type="submission" date="2016-03" db="EMBL/GenBank/DDBJ databases">
        <title>Complete genome sequence of Pedobacter cryoconitis PAMC 27485.</title>
        <authorList>
            <person name="Lee J."/>
            <person name="Kim O.-S."/>
        </authorList>
    </citation>
    <scope>NUCLEOTIDE SEQUENCE [LARGE SCALE GENOMIC DNA]</scope>
    <source>
        <strain evidence="1 2">PAMC 27485</strain>
    </source>
</reference>
<name>A0A127VKL7_9SPHI</name>
<dbReference type="InterPro" id="IPR017642">
    <property type="entry name" value="DNA_S_mod_DndB"/>
</dbReference>
<sequence length="388" mass="44559">MREIEVQNEQYIEIQCLEAIQPIGSMYIAIINCGDLETICFADVRRMEIGIENREVEDYIGIQRELNPNRENEIGKYVNLIDATFPNSIILSISSDYATYNPETHTMKILYKDDVAKVLDGQHRIAGLRHFERDQSQFQLIVTIYIDMELEDQAIVFATINKEQKNVSNSLVADLFAFAKTRSPQKTAHNIARALNKKEGSPFYKKIKILGTAVNKETETITQDTFVKSLLKYITSDPQSDRNFYKVHKDKDSKLPLISGKELHRLFLRNIFILDDNDIQIAQIIFNYFYAVSMKWPDAWNSGADNNILNKSTGFSALMRFFKDAYLSFNRIGEIISKDDFIRIFASIQIPEANFTKEVYIPGSSGQGQLYRDLLSQSGLGKLDEDMF</sequence>
<dbReference type="PATRIC" id="fig|188932.3.peg.5233"/>
<dbReference type="OrthoDB" id="9789139at2"/>
<protein>
    <submittedName>
        <fullName evidence="1">DGQHR domain-containing protein</fullName>
    </submittedName>
</protein>
<dbReference type="KEGG" id="pcm:AY601_5044"/>
<dbReference type="CDD" id="cd16413">
    <property type="entry name" value="DGQHR_domain"/>
    <property type="match status" value="1"/>
</dbReference>
<gene>
    <name evidence="1" type="ORF">AY601_5044</name>
</gene>
<dbReference type="AlphaFoldDB" id="A0A127VKL7"/>
<evidence type="ECO:0000313" key="1">
    <source>
        <dbReference type="EMBL" id="AMQ01857.1"/>
    </source>
</evidence>
<dbReference type="Proteomes" id="UP000071561">
    <property type="component" value="Chromosome"/>
</dbReference>
<dbReference type="Pfam" id="PF14072">
    <property type="entry name" value="DndB"/>
    <property type="match status" value="1"/>
</dbReference>
<proteinExistence type="predicted"/>
<accession>A0A127VKL7</accession>
<dbReference type="EMBL" id="CP014504">
    <property type="protein sequence ID" value="AMQ01857.1"/>
    <property type="molecule type" value="Genomic_DNA"/>
</dbReference>
<dbReference type="RefSeq" id="WP_068406825.1">
    <property type="nucleotide sequence ID" value="NZ_CP014504.1"/>
</dbReference>
<dbReference type="InterPro" id="IPR017601">
    <property type="entry name" value="DGQHR-contain_dom"/>
</dbReference>
<keyword evidence="2" id="KW-1185">Reference proteome</keyword>
<organism evidence="1 2">
    <name type="scientific">Pedobacter cryoconitis</name>
    <dbReference type="NCBI Taxonomy" id="188932"/>
    <lineage>
        <taxon>Bacteria</taxon>
        <taxon>Pseudomonadati</taxon>
        <taxon>Bacteroidota</taxon>
        <taxon>Sphingobacteriia</taxon>
        <taxon>Sphingobacteriales</taxon>
        <taxon>Sphingobacteriaceae</taxon>
        <taxon>Pedobacter</taxon>
    </lineage>
</organism>
<dbReference type="NCBIfam" id="TIGR03187">
    <property type="entry name" value="DGQHR"/>
    <property type="match status" value="1"/>
</dbReference>